<dbReference type="Gene3D" id="1.10.20.10">
    <property type="entry name" value="Histone, subunit A"/>
    <property type="match status" value="1"/>
</dbReference>
<reference evidence="3" key="1">
    <citation type="submission" date="2021-08" db="EMBL/GenBank/DDBJ databases">
        <title>WGS assembly of Ceratopteris richardii.</title>
        <authorList>
            <person name="Marchant D.B."/>
            <person name="Chen G."/>
            <person name="Jenkins J."/>
            <person name="Shu S."/>
            <person name="Leebens-Mack J."/>
            <person name="Grimwood J."/>
            <person name="Schmutz J."/>
            <person name="Soltis P."/>
            <person name="Soltis D."/>
            <person name="Chen Z.-H."/>
        </authorList>
    </citation>
    <scope>NUCLEOTIDE SEQUENCE</scope>
    <source>
        <strain evidence="3">Whitten #5841</strain>
        <tissue evidence="3">Leaf</tissue>
    </source>
</reference>
<dbReference type="OrthoDB" id="842664at2759"/>
<dbReference type="AlphaFoldDB" id="A0A8T2V6J5"/>
<feature type="domain" description="Core Histone H2A/H2B/H3" evidence="2">
    <location>
        <begin position="38"/>
        <end position="124"/>
    </location>
</feature>
<proteinExistence type="inferred from homology"/>
<dbReference type="GO" id="GO:0000786">
    <property type="term" value="C:nucleosome"/>
    <property type="evidence" value="ECO:0007669"/>
    <property type="project" value="InterPro"/>
</dbReference>
<organism evidence="3 4">
    <name type="scientific">Ceratopteris richardii</name>
    <name type="common">Triangle waterfern</name>
    <dbReference type="NCBI Taxonomy" id="49495"/>
    <lineage>
        <taxon>Eukaryota</taxon>
        <taxon>Viridiplantae</taxon>
        <taxon>Streptophyta</taxon>
        <taxon>Embryophyta</taxon>
        <taxon>Tracheophyta</taxon>
        <taxon>Polypodiopsida</taxon>
        <taxon>Polypodiidae</taxon>
        <taxon>Polypodiales</taxon>
        <taxon>Pteridineae</taxon>
        <taxon>Pteridaceae</taxon>
        <taxon>Parkerioideae</taxon>
        <taxon>Ceratopteris</taxon>
    </lineage>
</organism>
<evidence type="ECO:0000313" key="4">
    <source>
        <dbReference type="Proteomes" id="UP000825935"/>
    </source>
</evidence>
<dbReference type="InterPro" id="IPR007125">
    <property type="entry name" value="H2A/H2B/H3"/>
</dbReference>
<name>A0A8T2V6J5_CERRI</name>
<comment type="caution">
    <text evidence="3">The sequence shown here is derived from an EMBL/GenBank/DDBJ whole genome shotgun (WGS) entry which is preliminary data.</text>
</comment>
<dbReference type="SUPFAM" id="SSF47113">
    <property type="entry name" value="Histone-fold"/>
    <property type="match status" value="1"/>
</dbReference>
<protein>
    <recommendedName>
        <fullName evidence="2">Core Histone H2A/H2B/H3 domain-containing protein</fullName>
    </recommendedName>
</protein>
<dbReference type="InterPro" id="IPR009072">
    <property type="entry name" value="Histone-fold"/>
</dbReference>
<dbReference type="PANTHER" id="PTHR45810">
    <property type="entry name" value="HISTONE H3.2"/>
    <property type="match status" value="1"/>
</dbReference>
<dbReference type="GO" id="GO:0030527">
    <property type="term" value="F:structural constituent of chromatin"/>
    <property type="evidence" value="ECO:0007669"/>
    <property type="project" value="InterPro"/>
</dbReference>
<sequence length="135" mass="15781">MVKKVLSLESIMYRIRGRSARGDPQKAYTKKRVKYHVKALREIRRAQKSMGILIPRLPFMRFIKEISAKLCSMMRTTSFVNVKWQTQALLCLQHKTEDFAIDFMNDAYLCVAHCHRVTLMTKDYVVVSKLRVIGV</sequence>
<dbReference type="GO" id="GO:0046982">
    <property type="term" value="F:protein heterodimerization activity"/>
    <property type="evidence" value="ECO:0007669"/>
    <property type="project" value="InterPro"/>
</dbReference>
<dbReference type="EMBL" id="CM035408">
    <property type="protein sequence ID" value="KAH7441365.1"/>
    <property type="molecule type" value="Genomic_DNA"/>
</dbReference>
<dbReference type="Proteomes" id="UP000825935">
    <property type="component" value="Chromosome 3"/>
</dbReference>
<gene>
    <name evidence="3" type="ORF">KP509_03G035000</name>
</gene>
<keyword evidence="4" id="KW-1185">Reference proteome</keyword>
<evidence type="ECO:0000256" key="1">
    <source>
        <dbReference type="ARBA" id="ARBA00010343"/>
    </source>
</evidence>
<dbReference type="Pfam" id="PF00125">
    <property type="entry name" value="Histone"/>
    <property type="match status" value="1"/>
</dbReference>
<dbReference type="PANTHER" id="PTHR45810:SF1">
    <property type="entry name" value="HISTONE H3-LIKE CENTROMERIC PROTEIN A"/>
    <property type="match status" value="1"/>
</dbReference>
<evidence type="ECO:0000313" key="3">
    <source>
        <dbReference type="EMBL" id="KAH7441365.1"/>
    </source>
</evidence>
<dbReference type="GO" id="GO:0003677">
    <property type="term" value="F:DNA binding"/>
    <property type="evidence" value="ECO:0007669"/>
    <property type="project" value="InterPro"/>
</dbReference>
<evidence type="ECO:0000259" key="2">
    <source>
        <dbReference type="Pfam" id="PF00125"/>
    </source>
</evidence>
<comment type="similarity">
    <text evidence="1">Belongs to the histone H3 family.</text>
</comment>
<accession>A0A8T2V6J5</accession>
<dbReference type="InterPro" id="IPR000164">
    <property type="entry name" value="Histone_H3/CENP-A"/>
</dbReference>
<dbReference type="SMART" id="SM00428">
    <property type="entry name" value="H3"/>
    <property type="match status" value="1"/>
</dbReference>